<accession>A0A9X1JV57</accession>
<dbReference type="CDD" id="cd06563">
    <property type="entry name" value="GH20_chitobiase-like"/>
    <property type="match status" value="1"/>
</dbReference>
<proteinExistence type="predicted"/>
<evidence type="ECO:0000256" key="1">
    <source>
        <dbReference type="ARBA" id="ARBA00001231"/>
    </source>
</evidence>
<keyword evidence="9" id="KW-1185">Reference proteome</keyword>
<evidence type="ECO:0000259" key="6">
    <source>
        <dbReference type="Pfam" id="PF00728"/>
    </source>
</evidence>
<sequence length="765" mass="86918">MKHLFFLGFLLLISCAEKEKEIIENELAIIPKPQEITVYKGSFTLNSETTYYAEDEFEIASQFISEYLKNSGFGLKKTTKDQATFVVAKDSLLPKEGYALSISEEKINITAKDASGAFYAMQTLRQLLPPSLERLNSFPKPSASLPLVEINDSPKFSYRGMHLDVARHFFDKEFVKKYISYLSMLKMNYFHWHLTEDQGWRIEIKKYPKLTTHAAYRNETLIGHYNDTPQQFDGQRYGGFYTQEDIKEIIAYAQKLNVTIIPEIEMPGHAQAAISAYPELGCTGEKIPVATKWGVFEDIYCPKEETFTFLQDVLTEVVALFPGEYIHIGGDEAPNAHWENCKHCQALIKKEGLKDEHELQSYFITRIEKFLNSKGKKIIGWDEILEGGLAPNATVMSWRGTEGGIAAAKQHHNVIMTPGSHCYFDYYQSENDDEPLAIGGFVPLEKVYTLNPIPEELSENEAKYILGAQGNVWTEYMKTPEHIEYMIFPRILALSEVDWKGPSQNFEKDYPQFVSCVESFMERLDVMGVNFANHLYQLKSKIFKENGKVYYELSTPTHGKDIFYSLNDTKEKKYEGPILIAENSFIKSYVSQNGNPLGKTLQDSIIYHKAINGSITLNKEPHPKYNSGGKEALINGRMGSNARYGDSEWLGFWGDDLEVTINLFQPMEISKVSTRFYHAPGQWIHAPNVATIQIISKGGEMKSETVSVSSNTEKTTAILSFDLSKFQLNEAYKIIIRVPNYGTIPQGQQGAGNEAWTFIDEIIVE</sequence>
<evidence type="ECO:0000313" key="8">
    <source>
        <dbReference type="EMBL" id="MBW2937355.1"/>
    </source>
</evidence>
<name>A0A9X1JV57_9FLAO</name>
<feature type="active site" description="Proton donor" evidence="5">
    <location>
        <position position="332"/>
    </location>
</feature>
<dbReference type="Pfam" id="PF00728">
    <property type="entry name" value="Glyco_hydro_20"/>
    <property type="match status" value="1"/>
</dbReference>
<keyword evidence="4" id="KW-0326">Glycosidase</keyword>
<dbReference type="EMBL" id="JAHWDP010000001">
    <property type="protein sequence ID" value="MBW2937355.1"/>
    <property type="molecule type" value="Genomic_DNA"/>
</dbReference>
<dbReference type="Proteomes" id="UP001138686">
    <property type="component" value="Unassembled WGS sequence"/>
</dbReference>
<protein>
    <recommendedName>
        <fullName evidence="2">beta-N-acetylhexosaminidase</fullName>
        <ecNumber evidence="2">3.2.1.52</ecNumber>
    </recommendedName>
</protein>
<organism evidence="8 9">
    <name type="scientific">Halomarinibacterium sedimenti</name>
    <dbReference type="NCBI Taxonomy" id="2857106"/>
    <lineage>
        <taxon>Bacteria</taxon>
        <taxon>Pseudomonadati</taxon>
        <taxon>Bacteroidota</taxon>
        <taxon>Flavobacteriia</taxon>
        <taxon>Flavobacteriales</taxon>
        <taxon>Flavobacteriaceae</taxon>
        <taxon>Halomarinibacterium</taxon>
    </lineage>
</organism>
<evidence type="ECO:0000256" key="5">
    <source>
        <dbReference type="PIRSR" id="PIRSR625705-1"/>
    </source>
</evidence>
<dbReference type="RefSeq" id="WP_219051710.1">
    <property type="nucleotide sequence ID" value="NZ_JAHWDP010000001.1"/>
</dbReference>
<dbReference type="GO" id="GO:0005975">
    <property type="term" value="P:carbohydrate metabolic process"/>
    <property type="evidence" value="ECO:0007669"/>
    <property type="project" value="InterPro"/>
</dbReference>
<dbReference type="InterPro" id="IPR015883">
    <property type="entry name" value="Glyco_hydro_20_cat"/>
</dbReference>
<evidence type="ECO:0000259" key="7">
    <source>
        <dbReference type="Pfam" id="PF02838"/>
    </source>
</evidence>
<evidence type="ECO:0000256" key="2">
    <source>
        <dbReference type="ARBA" id="ARBA00012663"/>
    </source>
</evidence>
<reference evidence="8" key="1">
    <citation type="submission" date="2021-07" db="EMBL/GenBank/DDBJ databases">
        <title>Aureisphaera sp. CAU 1614 isolated from sea sediment.</title>
        <authorList>
            <person name="Kim W."/>
        </authorList>
    </citation>
    <scope>NUCLEOTIDE SEQUENCE</scope>
    <source>
        <strain evidence="8">CAU 1614</strain>
    </source>
</reference>
<evidence type="ECO:0000256" key="3">
    <source>
        <dbReference type="ARBA" id="ARBA00022801"/>
    </source>
</evidence>
<dbReference type="GO" id="GO:0016020">
    <property type="term" value="C:membrane"/>
    <property type="evidence" value="ECO:0007669"/>
    <property type="project" value="TreeGrafter"/>
</dbReference>
<dbReference type="PANTHER" id="PTHR22600:SF57">
    <property type="entry name" value="BETA-N-ACETYLHEXOSAMINIDASE"/>
    <property type="match status" value="1"/>
</dbReference>
<dbReference type="GO" id="GO:0004563">
    <property type="term" value="F:beta-N-acetylhexosaminidase activity"/>
    <property type="evidence" value="ECO:0007669"/>
    <property type="project" value="UniProtKB-EC"/>
</dbReference>
<dbReference type="InterPro" id="IPR025705">
    <property type="entry name" value="Beta_hexosaminidase_sua/sub"/>
</dbReference>
<dbReference type="PROSITE" id="PS51257">
    <property type="entry name" value="PROKAR_LIPOPROTEIN"/>
    <property type="match status" value="1"/>
</dbReference>
<gene>
    <name evidence="8" type="ORF">KXJ69_04520</name>
</gene>
<feature type="domain" description="Beta-hexosaminidase bacterial type N-terminal" evidence="7">
    <location>
        <begin position="28"/>
        <end position="152"/>
    </location>
</feature>
<comment type="caution">
    <text evidence="8">The sequence shown here is derived from an EMBL/GenBank/DDBJ whole genome shotgun (WGS) entry which is preliminary data.</text>
</comment>
<dbReference type="AlphaFoldDB" id="A0A9X1JV57"/>
<keyword evidence="3" id="KW-0378">Hydrolase</keyword>
<evidence type="ECO:0000256" key="4">
    <source>
        <dbReference type="ARBA" id="ARBA00023295"/>
    </source>
</evidence>
<comment type="catalytic activity">
    <reaction evidence="1">
        <text>Hydrolysis of terminal non-reducing N-acetyl-D-hexosamine residues in N-acetyl-beta-D-hexosaminides.</text>
        <dbReference type="EC" id="3.2.1.52"/>
    </reaction>
</comment>
<dbReference type="Pfam" id="PF02838">
    <property type="entry name" value="Glyco_hydro_20b"/>
    <property type="match status" value="1"/>
</dbReference>
<dbReference type="InterPro" id="IPR015882">
    <property type="entry name" value="HEX_bac_N"/>
</dbReference>
<dbReference type="GO" id="GO:0030203">
    <property type="term" value="P:glycosaminoglycan metabolic process"/>
    <property type="evidence" value="ECO:0007669"/>
    <property type="project" value="TreeGrafter"/>
</dbReference>
<feature type="domain" description="Glycoside hydrolase family 20 catalytic" evidence="6">
    <location>
        <begin position="156"/>
        <end position="501"/>
    </location>
</feature>
<dbReference type="EC" id="3.2.1.52" evidence="2"/>
<dbReference type="PANTHER" id="PTHR22600">
    <property type="entry name" value="BETA-HEXOSAMINIDASE"/>
    <property type="match status" value="1"/>
</dbReference>
<evidence type="ECO:0000313" key="9">
    <source>
        <dbReference type="Proteomes" id="UP001138686"/>
    </source>
</evidence>